<feature type="domain" description="Nudix hydrolase" evidence="2">
    <location>
        <begin position="124"/>
        <end position="251"/>
    </location>
</feature>
<dbReference type="InterPro" id="IPR000086">
    <property type="entry name" value="NUDIX_hydrolase_dom"/>
</dbReference>
<keyword evidence="1" id="KW-0378">Hydrolase</keyword>
<dbReference type="AlphaFoldDB" id="A0A9W6D2R4"/>
<dbReference type="GO" id="GO:0004081">
    <property type="term" value="F:bis(5'-nucleosyl)-tetraphosphatase (asymmetrical) activity"/>
    <property type="evidence" value="ECO:0007669"/>
    <property type="project" value="TreeGrafter"/>
</dbReference>
<dbReference type="Pfam" id="PF00293">
    <property type="entry name" value="NUDIX"/>
    <property type="match status" value="1"/>
</dbReference>
<comment type="caution">
    <text evidence="3">The sequence shown here is derived from an EMBL/GenBank/DDBJ whole genome shotgun (WGS) entry which is preliminary data.</text>
</comment>
<dbReference type="PANTHER" id="PTHR21340:SF0">
    <property type="entry name" value="BIS(5'-NUCLEOSYL)-TETRAPHOSPHATASE [ASYMMETRICAL]"/>
    <property type="match status" value="1"/>
</dbReference>
<organism evidence="3 4">
    <name type="scientific">Desulforhabdus amnigena</name>
    <dbReference type="NCBI Taxonomy" id="40218"/>
    <lineage>
        <taxon>Bacteria</taxon>
        <taxon>Pseudomonadati</taxon>
        <taxon>Thermodesulfobacteriota</taxon>
        <taxon>Syntrophobacteria</taxon>
        <taxon>Syntrophobacterales</taxon>
        <taxon>Syntrophobacteraceae</taxon>
        <taxon>Desulforhabdus</taxon>
    </lineage>
</organism>
<dbReference type="InterPro" id="IPR020084">
    <property type="entry name" value="NUDIX_hydrolase_CS"/>
</dbReference>
<evidence type="ECO:0000256" key="1">
    <source>
        <dbReference type="ARBA" id="ARBA00022801"/>
    </source>
</evidence>
<dbReference type="PROSITE" id="PS00893">
    <property type="entry name" value="NUDIX_BOX"/>
    <property type="match status" value="1"/>
</dbReference>
<dbReference type="GO" id="GO:0006167">
    <property type="term" value="P:AMP biosynthetic process"/>
    <property type="evidence" value="ECO:0007669"/>
    <property type="project" value="TreeGrafter"/>
</dbReference>
<name>A0A9W6D2R4_9BACT</name>
<sequence length="415" mass="47533">MWLFTTSGFFSVVQKPGKAFLTVRARASGDLDRLREAYMPTLSPTQHGGGTDYPYRATISHKDFAKGMKRVVEDLTYANFKSEVSKTLGQKRSQVYSKVWSVLHDVEEAVTPKTPPVKGKKTLVKKLSCGGVVFNKQGQVLLREPTNHFDGYHWTFPKGHCKDGERHEIAALREVIEETGVAGRIIDKLPYVYAGGTTQNIYFLMLVERETDEFDRKETQAIRWASRDEAERLIGMSTNSVGRKRDFKVLQNAYELYEHFSAAHASSIHIASRKDWKIRAMPGMRTSIPIALEFSPEEKALIVCGHIPQEMEDKWFIFYERNRLYFHRSWTGYCIYILEFTEIGARFSGTRLLANRLDEQYSNKNDEYDAKMAAFLIDVELLGRDAELPVLDEAAPEIEKNLQQWSALGMTIFKV</sequence>
<dbReference type="PANTHER" id="PTHR21340">
    <property type="entry name" value="DIADENOSINE 5,5-P1,P4-TETRAPHOSPHATE PYROPHOSPHOHYDROLASE MUTT"/>
    <property type="match status" value="1"/>
</dbReference>
<protein>
    <recommendedName>
        <fullName evidence="2">Nudix hydrolase domain-containing protein</fullName>
    </recommendedName>
</protein>
<dbReference type="SUPFAM" id="SSF55811">
    <property type="entry name" value="Nudix"/>
    <property type="match status" value="1"/>
</dbReference>
<dbReference type="InterPro" id="IPR051325">
    <property type="entry name" value="Nudix_hydrolase_domain"/>
</dbReference>
<dbReference type="EMBL" id="BSDR01000001">
    <property type="protein sequence ID" value="GLI34198.1"/>
    <property type="molecule type" value="Genomic_DNA"/>
</dbReference>
<dbReference type="RefSeq" id="WP_281793459.1">
    <property type="nucleotide sequence ID" value="NZ_BSDR01000001.1"/>
</dbReference>
<dbReference type="PROSITE" id="PS51462">
    <property type="entry name" value="NUDIX"/>
    <property type="match status" value="1"/>
</dbReference>
<dbReference type="Proteomes" id="UP001144372">
    <property type="component" value="Unassembled WGS sequence"/>
</dbReference>
<evidence type="ECO:0000259" key="2">
    <source>
        <dbReference type="PROSITE" id="PS51462"/>
    </source>
</evidence>
<keyword evidence="4" id="KW-1185">Reference proteome</keyword>
<reference evidence="3" key="1">
    <citation type="submission" date="2022-12" db="EMBL/GenBank/DDBJ databases">
        <title>Reference genome sequencing for broad-spectrum identification of bacterial and archaeal isolates by mass spectrometry.</title>
        <authorList>
            <person name="Sekiguchi Y."/>
            <person name="Tourlousse D.M."/>
        </authorList>
    </citation>
    <scope>NUCLEOTIDE SEQUENCE</scope>
    <source>
        <strain evidence="3">ASRB1</strain>
    </source>
</reference>
<gene>
    <name evidence="3" type="ORF">DAMNIGENAA_16310</name>
</gene>
<proteinExistence type="predicted"/>
<accession>A0A9W6D2R4</accession>
<dbReference type="GO" id="GO:0006754">
    <property type="term" value="P:ATP biosynthetic process"/>
    <property type="evidence" value="ECO:0007669"/>
    <property type="project" value="TreeGrafter"/>
</dbReference>
<dbReference type="InterPro" id="IPR015797">
    <property type="entry name" value="NUDIX_hydrolase-like_dom_sf"/>
</dbReference>
<evidence type="ECO:0000313" key="4">
    <source>
        <dbReference type="Proteomes" id="UP001144372"/>
    </source>
</evidence>
<dbReference type="Gene3D" id="3.90.79.10">
    <property type="entry name" value="Nucleoside Triphosphate Pyrophosphohydrolase"/>
    <property type="match status" value="1"/>
</dbReference>
<evidence type="ECO:0000313" key="3">
    <source>
        <dbReference type="EMBL" id="GLI34198.1"/>
    </source>
</evidence>